<feature type="domain" description="Fibronectin type-III" evidence="3">
    <location>
        <begin position="132"/>
        <end position="223"/>
    </location>
</feature>
<dbReference type="PANTHER" id="PTHR48483:SF1">
    <property type="entry name" value="INTERLEUKIN-12 RECEPTOR SUBUNIT BETA-1-RELATED"/>
    <property type="match status" value="1"/>
</dbReference>
<dbReference type="InterPro" id="IPR003961">
    <property type="entry name" value="FN3_dom"/>
</dbReference>
<feature type="transmembrane region" description="Helical" evidence="2">
    <location>
        <begin position="536"/>
        <end position="559"/>
    </location>
</feature>
<keyword evidence="2" id="KW-0812">Transmembrane</keyword>
<organism evidence="4 5">
    <name type="scientific">Gambusia affinis</name>
    <name type="common">Western mosquitofish</name>
    <name type="synonym">Heterandria affinis</name>
    <dbReference type="NCBI Taxonomy" id="33528"/>
    <lineage>
        <taxon>Eukaryota</taxon>
        <taxon>Metazoa</taxon>
        <taxon>Chordata</taxon>
        <taxon>Craniata</taxon>
        <taxon>Vertebrata</taxon>
        <taxon>Euteleostomi</taxon>
        <taxon>Actinopterygii</taxon>
        <taxon>Neopterygii</taxon>
        <taxon>Teleostei</taxon>
        <taxon>Neoteleostei</taxon>
        <taxon>Acanthomorphata</taxon>
        <taxon>Ovalentaria</taxon>
        <taxon>Atherinomorphae</taxon>
        <taxon>Cyprinodontiformes</taxon>
        <taxon>Poeciliidae</taxon>
        <taxon>Poeciliinae</taxon>
        <taxon>Gambusia</taxon>
    </lineage>
</organism>
<evidence type="ECO:0000256" key="1">
    <source>
        <dbReference type="SAM" id="MobiDB-lite"/>
    </source>
</evidence>
<keyword evidence="5" id="KW-1185">Reference proteome</keyword>
<dbReference type="SUPFAM" id="SSF49265">
    <property type="entry name" value="Fibronectin type III"/>
    <property type="match status" value="2"/>
</dbReference>
<evidence type="ECO:0000259" key="3">
    <source>
        <dbReference type="PROSITE" id="PS50853"/>
    </source>
</evidence>
<evidence type="ECO:0000313" key="4">
    <source>
        <dbReference type="EMBL" id="PWA28532.1"/>
    </source>
</evidence>
<dbReference type="AlphaFoldDB" id="A0A315VZX3"/>
<feature type="region of interest" description="Disordered" evidence="1">
    <location>
        <begin position="699"/>
        <end position="730"/>
    </location>
</feature>
<dbReference type="CDD" id="cd00063">
    <property type="entry name" value="FN3"/>
    <property type="match status" value="1"/>
</dbReference>
<feature type="non-terminal residue" evidence="4">
    <location>
        <position position="730"/>
    </location>
</feature>
<reference evidence="4 5" key="1">
    <citation type="journal article" date="2018" name="G3 (Bethesda)">
        <title>A High-Quality Reference Genome for the Invasive Mosquitofish Gambusia affinis Using a Chicago Library.</title>
        <authorList>
            <person name="Hoffberg S.L."/>
            <person name="Troendle N.J."/>
            <person name="Glenn T.C."/>
            <person name="Mahmud O."/>
            <person name="Louha S."/>
            <person name="Chalopin D."/>
            <person name="Bennetzen J.L."/>
            <person name="Mauricio R."/>
        </authorList>
    </citation>
    <scope>NUCLEOTIDE SEQUENCE [LARGE SCALE GENOMIC DNA]</scope>
    <source>
        <strain evidence="4">NE01/NJP1002.9</strain>
        <tissue evidence="4">Muscle</tissue>
    </source>
</reference>
<dbReference type="PROSITE" id="PS50853">
    <property type="entry name" value="FN3"/>
    <property type="match status" value="2"/>
</dbReference>
<dbReference type="InterPro" id="IPR036116">
    <property type="entry name" value="FN3_sf"/>
</dbReference>
<dbReference type="SMART" id="SM00060">
    <property type="entry name" value="FN3"/>
    <property type="match status" value="3"/>
</dbReference>
<proteinExistence type="predicted"/>
<dbReference type="InterPro" id="IPR053073">
    <property type="entry name" value="IL11/IL27_subunit_beta"/>
</dbReference>
<protein>
    <recommendedName>
        <fullName evidence="3">Fibronectin type-III domain-containing protein</fullName>
    </recommendedName>
</protein>
<evidence type="ECO:0000313" key="5">
    <source>
        <dbReference type="Proteomes" id="UP000250572"/>
    </source>
</evidence>
<dbReference type="EMBL" id="NHOQ01000815">
    <property type="protein sequence ID" value="PWA28532.1"/>
    <property type="molecule type" value="Genomic_DNA"/>
</dbReference>
<accession>A0A315VZX3</accession>
<keyword evidence="2" id="KW-0472">Membrane</keyword>
<feature type="compositionally biased region" description="Basic and acidic residues" evidence="1">
    <location>
        <begin position="53"/>
        <end position="69"/>
    </location>
</feature>
<evidence type="ECO:0000256" key="2">
    <source>
        <dbReference type="SAM" id="Phobius"/>
    </source>
</evidence>
<feature type="region of interest" description="Disordered" evidence="1">
    <location>
        <begin position="50"/>
        <end position="69"/>
    </location>
</feature>
<feature type="compositionally biased region" description="Basic and acidic residues" evidence="1">
    <location>
        <begin position="704"/>
        <end position="714"/>
    </location>
</feature>
<feature type="region of interest" description="Disordered" evidence="1">
    <location>
        <begin position="627"/>
        <end position="649"/>
    </location>
</feature>
<dbReference type="Gene3D" id="2.60.40.10">
    <property type="entry name" value="Immunoglobulins"/>
    <property type="match status" value="3"/>
</dbReference>
<keyword evidence="2" id="KW-1133">Transmembrane helix</keyword>
<dbReference type="PANTHER" id="PTHR48483">
    <property type="entry name" value="INTERLEUKIN-27 SUBUNIT BETA"/>
    <property type="match status" value="1"/>
</dbReference>
<dbReference type="Pfam" id="PF00041">
    <property type="entry name" value="fn3"/>
    <property type="match status" value="1"/>
</dbReference>
<gene>
    <name evidence="4" type="ORF">CCH79_00013505</name>
</gene>
<name>A0A315VZX3_GAMAF</name>
<dbReference type="STRING" id="33528.ENSGAFP00000021259"/>
<dbReference type="Proteomes" id="UP000250572">
    <property type="component" value="Unassembled WGS sequence"/>
</dbReference>
<feature type="domain" description="Fibronectin type-III" evidence="3">
    <location>
        <begin position="438"/>
        <end position="534"/>
    </location>
</feature>
<sequence length="730" mass="82630">MTAKKKRSADRSPIPWRRCKRSAFFSPHVEVAMCRTQMQSTAGCMGVLSVNRQTKEKQRPSRGENKENKRKVYEIASNGKIGDIKKAQKEVVEELLIVTSSIDMWVEARTGNSTCASPKEPVILQHIVKYEPPQNISVSWLRNNLSLSWESKYPSLAEVWFRKYHTESWEKRLMNTTNEPPKQKLLVVNLLKNTAYQVQIRQRSIQAENPLWSDWSPVVIVPAEFEQPPSVRSTTTIFNGTQQVKLTWERMPQAATVGGVTYIVNVTQSCKEKSHNTKQNSYTVYVSYSAANITVSAKNEAGFSPPAVVHVPAASAPDLKSRSYRLGASIRQNMFISSFQPQMFSYLPLLAACDKTMLDKKLQKKMWLEFYELQDADLIPERVLCLTSKNRANKRKEVKKHMKVYTRYLYFEHEYHDGKPQTGKMCLYYKKEGVPSKEPQNFLTVSDTHDSADLTWKQISYEHLRGFLTHYKLCTVKINSQSKPPECINISASATKHHLKDLAPATKYNVTLAGVTQTGEGPVAMQSFTTLREKPFNVWISFGLLFGFFFFSIFCTVVLKRIKNKAFPPVPKPVMPDFSLRPPKSEDMWERKEEVHAVTLHKLIPEQKLVSEATVLKGEWDDEAGRQVEKDGCCSGESDDESSSLASGDDTLKKADLKNLEHVETELAMLIYRNGLVFDVNRLTGKGEGEGGRYAANVIGSGNRTRDGRVEDRGPPGVGRTTLYATGARP</sequence>
<dbReference type="InterPro" id="IPR013783">
    <property type="entry name" value="Ig-like_fold"/>
</dbReference>
<comment type="caution">
    <text evidence="4">The sequence shown here is derived from an EMBL/GenBank/DDBJ whole genome shotgun (WGS) entry which is preliminary data.</text>
</comment>